<dbReference type="EMBL" id="LKEX01025397">
    <property type="protein sequence ID" value="KYN50360.1"/>
    <property type="molecule type" value="Genomic_DNA"/>
</dbReference>
<comment type="caution">
    <text evidence="2">The sequence shown here is derived from an EMBL/GenBank/DDBJ whole genome shotgun (WGS) entry which is preliminary data.</text>
</comment>
<feature type="domain" description="MADF" evidence="1">
    <location>
        <begin position="17"/>
        <end position="100"/>
    </location>
</feature>
<dbReference type="InterPro" id="IPR006578">
    <property type="entry name" value="MADF-dom"/>
</dbReference>
<dbReference type="PROSITE" id="PS51029">
    <property type="entry name" value="MADF"/>
    <property type="match status" value="1"/>
</dbReference>
<proteinExistence type="predicted"/>
<dbReference type="Proteomes" id="UP000078542">
    <property type="component" value="Unassembled WGS sequence"/>
</dbReference>
<gene>
    <name evidence="2" type="ORF">ALC62_15434</name>
</gene>
<dbReference type="Pfam" id="PF10545">
    <property type="entry name" value="MADF_DNA_bdg"/>
    <property type="match status" value="1"/>
</dbReference>
<accession>A0A151K2K6</accession>
<dbReference type="AlphaFoldDB" id="A0A151K2K6"/>
<name>A0A151K2K6_9HYME</name>
<reference evidence="2 3" key="1">
    <citation type="submission" date="2016-03" db="EMBL/GenBank/DDBJ databases">
        <title>Cyphomyrmex costatus WGS genome.</title>
        <authorList>
            <person name="Nygaard S."/>
            <person name="Hu H."/>
            <person name="Boomsma J."/>
            <person name="Zhang G."/>
        </authorList>
    </citation>
    <scope>NUCLEOTIDE SEQUENCE [LARGE SCALE GENOMIC DNA]</scope>
    <source>
        <strain evidence="2">MS0001</strain>
        <tissue evidence="2">Whole body</tissue>
    </source>
</reference>
<dbReference type="PANTHER" id="PTHR21505">
    <property type="entry name" value="MADF DOMAIN-CONTAINING PROTEIN-RELATED"/>
    <property type="match status" value="1"/>
</dbReference>
<sequence>SCRNEKAAKWSKESILCLIEAYKDEPCLYAVNTPNYHNKLSRSEALKNVCTIVSRVRPGTTEKECSTKFYNLRNQFNIENAKIKSSMKSGIGTNDVSIKM</sequence>
<keyword evidence="3" id="KW-1185">Reference proteome</keyword>
<protein>
    <recommendedName>
        <fullName evidence="1">MADF domain-containing protein</fullName>
    </recommendedName>
</protein>
<feature type="non-terminal residue" evidence="2">
    <location>
        <position position="1"/>
    </location>
</feature>
<dbReference type="PANTHER" id="PTHR21505:SF12">
    <property type="entry name" value="MADF DOMAIN-CONTAINING PROTEIN-RELATED"/>
    <property type="match status" value="1"/>
</dbReference>
<organism evidence="2 3">
    <name type="scientific">Cyphomyrmex costatus</name>
    <dbReference type="NCBI Taxonomy" id="456900"/>
    <lineage>
        <taxon>Eukaryota</taxon>
        <taxon>Metazoa</taxon>
        <taxon>Ecdysozoa</taxon>
        <taxon>Arthropoda</taxon>
        <taxon>Hexapoda</taxon>
        <taxon>Insecta</taxon>
        <taxon>Pterygota</taxon>
        <taxon>Neoptera</taxon>
        <taxon>Endopterygota</taxon>
        <taxon>Hymenoptera</taxon>
        <taxon>Apocrita</taxon>
        <taxon>Aculeata</taxon>
        <taxon>Formicoidea</taxon>
        <taxon>Formicidae</taxon>
        <taxon>Myrmicinae</taxon>
        <taxon>Cyphomyrmex</taxon>
    </lineage>
</organism>
<evidence type="ECO:0000313" key="3">
    <source>
        <dbReference type="Proteomes" id="UP000078542"/>
    </source>
</evidence>
<evidence type="ECO:0000313" key="2">
    <source>
        <dbReference type="EMBL" id="KYN50360.1"/>
    </source>
</evidence>
<evidence type="ECO:0000259" key="1">
    <source>
        <dbReference type="PROSITE" id="PS51029"/>
    </source>
</evidence>